<keyword evidence="4 8" id="KW-1133">Transmembrane helix</keyword>
<comment type="caution">
    <text evidence="10">The sequence shown here is derived from an EMBL/GenBank/DDBJ whole genome shotgun (WGS) entry which is preliminary data.</text>
</comment>
<dbReference type="PRINTS" id="PR01437">
    <property type="entry name" value="NUOXDRDTASE4"/>
</dbReference>
<comment type="subcellular location">
    <subcellularLocation>
        <location evidence="1">Cell membrane</location>
        <topology evidence="1">Multi-pass membrane protein</topology>
    </subcellularLocation>
    <subcellularLocation>
        <location evidence="7">Membrane</location>
        <topology evidence="7">Multi-pass membrane protein</topology>
    </subcellularLocation>
</comment>
<dbReference type="GO" id="GO:0008137">
    <property type="term" value="F:NADH dehydrogenase (ubiquinone) activity"/>
    <property type="evidence" value="ECO:0007669"/>
    <property type="project" value="InterPro"/>
</dbReference>
<protein>
    <recommendedName>
        <fullName evidence="9">NADH:quinone oxidoreductase/Mrp antiporter transmembrane domain-containing protein</fullName>
    </recommendedName>
</protein>
<evidence type="ECO:0000256" key="3">
    <source>
        <dbReference type="ARBA" id="ARBA00022692"/>
    </source>
</evidence>
<evidence type="ECO:0000256" key="7">
    <source>
        <dbReference type="RuleBase" id="RU000320"/>
    </source>
</evidence>
<evidence type="ECO:0000256" key="2">
    <source>
        <dbReference type="ARBA" id="ARBA00022475"/>
    </source>
</evidence>
<organism evidence="10 11">
    <name type="scientific">Microbacterium imperiale</name>
    <dbReference type="NCBI Taxonomy" id="33884"/>
    <lineage>
        <taxon>Bacteria</taxon>
        <taxon>Bacillati</taxon>
        <taxon>Actinomycetota</taxon>
        <taxon>Actinomycetes</taxon>
        <taxon>Micrococcales</taxon>
        <taxon>Microbacteriaceae</taxon>
        <taxon>Microbacterium</taxon>
    </lineage>
</organism>
<name>A0A9W6HHJ6_9MICO</name>
<sequence length="594" mass="60477">MIWIPAFALPLALAAAIAVLSGVGGARALGSRHLVTRFAWIAVVPAGAAALGDGAERHEVAWMLLGTSIRVDDVGRPLVLMAVALYGLALAFVVRSKAERPHVLTAFLLLCFAGNIAVFVADDLVTFYLAFATMSFLGYAIVVHDRSRGARRAGAIYLVLTVLGECAVLVALLMLAADGVTRVQDAPAAVAASPAGGLIILLLLVGFGVKAGTVPLHVWLPLAHPAAPSPASAVLSGAMLKAGVVGWLRFLPLGEGAGEPVWGAAFLVLGLAGGLAAVPAGILQRNPKVVLAYSSISQMGFIAALVGAALVAPAAAPACIAAVVVYSVSHGLVKGTLFLGVQAWDTERMPRWAVVAPLAVAAVALVGAPLTSGFIAKYAAKEAVGDVVVPVLPGVGVGVGVGDVLPWFGVGSTLLMARFAVVLLRRERAPKPTARTRAFAWAVLSVGAVVPVAVLAGARQPPLSLPGWFDPSALWAQSWPLLLGLVLAAAAWGSARRWSRPAPSVPPGDIVVLEERAARGLVRGLTAGSEALGRVRGAAVARIVAGPKSGLFVERMQRAIGTWSGSGVVLVVTLAVALCAAVFSGFFVGGGGVP</sequence>
<dbReference type="PANTHER" id="PTHR42682">
    <property type="entry name" value="HYDROGENASE-4 COMPONENT F"/>
    <property type="match status" value="1"/>
</dbReference>
<dbReference type="InterPro" id="IPR001750">
    <property type="entry name" value="ND/Mrp_TM"/>
</dbReference>
<feature type="transmembrane region" description="Helical" evidence="8">
    <location>
        <begin position="565"/>
        <end position="588"/>
    </location>
</feature>
<dbReference type="Proteomes" id="UP001142317">
    <property type="component" value="Unassembled WGS sequence"/>
</dbReference>
<dbReference type="InterPro" id="IPR052175">
    <property type="entry name" value="ComplexI-like_HydComp"/>
</dbReference>
<feature type="transmembrane region" description="Helical" evidence="8">
    <location>
        <begin position="262"/>
        <end position="283"/>
    </location>
</feature>
<dbReference type="GO" id="GO:0016491">
    <property type="term" value="F:oxidoreductase activity"/>
    <property type="evidence" value="ECO:0007669"/>
    <property type="project" value="UniProtKB-KW"/>
</dbReference>
<feature type="transmembrane region" description="Helical" evidence="8">
    <location>
        <begin position="103"/>
        <end position="121"/>
    </location>
</feature>
<proteinExistence type="predicted"/>
<dbReference type="InterPro" id="IPR003918">
    <property type="entry name" value="NADH_UbQ_OxRdtase"/>
</dbReference>
<keyword evidence="5" id="KW-0560">Oxidoreductase</keyword>
<feature type="transmembrane region" description="Helical" evidence="8">
    <location>
        <begin position="188"/>
        <end position="209"/>
    </location>
</feature>
<feature type="transmembrane region" description="Helical" evidence="8">
    <location>
        <begin position="155"/>
        <end position="176"/>
    </location>
</feature>
<keyword evidence="3 7" id="KW-0812">Transmembrane</keyword>
<keyword evidence="2" id="KW-1003">Cell membrane</keyword>
<evidence type="ECO:0000256" key="8">
    <source>
        <dbReference type="SAM" id="Phobius"/>
    </source>
</evidence>
<dbReference type="PANTHER" id="PTHR42682:SF4">
    <property type="entry name" value="NADH-UBIQUINONE_PLASTOQUINONE"/>
    <property type="match status" value="1"/>
</dbReference>
<dbReference type="AlphaFoldDB" id="A0A9W6HHJ6"/>
<evidence type="ECO:0000256" key="4">
    <source>
        <dbReference type="ARBA" id="ARBA00022989"/>
    </source>
</evidence>
<gene>
    <name evidence="10" type="ORF">GCM10017586_16300</name>
</gene>
<keyword evidence="11" id="KW-1185">Reference proteome</keyword>
<feature type="domain" description="NADH:quinone oxidoreductase/Mrp antiporter transmembrane" evidence="9">
    <location>
        <begin position="121"/>
        <end position="379"/>
    </location>
</feature>
<feature type="transmembrane region" description="Helical" evidence="8">
    <location>
        <begin position="127"/>
        <end position="143"/>
    </location>
</feature>
<feature type="transmembrane region" description="Helical" evidence="8">
    <location>
        <begin position="478"/>
        <end position="495"/>
    </location>
</feature>
<dbReference type="RefSeq" id="WP_210006189.1">
    <property type="nucleotide sequence ID" value="NZ_BSEO01000007.1"/>
</dbReference>
<evidence type="ECO:0000313" key="10">
    <source>
        <dbReference type="EMBL" id="GLJ79947.1"/>
    </source>
</evidence>
<dbReference type="Pfam" id="PF00361">
    <property type="entry name" value="Proton_antipo_M"/>
    <property type="match status" value="1"/>
</dbReference>
<dbReference type="GO" id="GO:0042773">
    <property type="term" value="P:ATP synthesis coupled electron transport"/>
    <property type="evidence" value="ECO:0007669"/>
    <property type="project" value="InterPro"/>
</dbReference>
<feature type="transmembrane region" description="Helical" evidence="8">
    <location>
        <begin position="438"/>
        <end position="458"/>
    </location>
</feature>
<dbReference type="EMBL" id="BSEO01000007">
    <property type="protein sequence ID" value="GLJ79947.1"/>
    <property type="molecule type" value="Genomic_DNA"/>
</dbReference>
<evidence type="ECO:0000256" key="1">
    <source>
        <dbReference type="ARBA" id="ARBA00004651"/>
    </source>
</evidence>
<dbReference type="GO" id="GO:0005886">
    <property type="term" value="C:plasma membrane"/>
    <property type="evidence" value="ECO:0007669"/>
    <property type="project" value="UniProtKB-SubCell"/>
</dbReference>
<evidence type="ECO:0000313" key="11">
    <source>
        <dbReference type="Proteomes" id="UP001142317"/>
    </source>
</evidence>
<evidence type="ECO:0000256" key="5">
    <source>
        <dbReference type="ARBA" id="ARBA00023002"/>
    </source>
</evidence>
<reference evidence="10" key="2">
    <citation type="submission" date="2023-01" db="EMBL/GenBank/DDBJ databases">
        <authorList>
            <person name="Sun Q."/>
            <person name="Evtushenko L."/>
        </authorList>
    </citation>
    <scope>NUCLEOTIDE SEQUENCE</scope>
    <source>
        <strain evidence="10">VKM Ac-1447</strain>
    </source>
</reference>
<evidence type="ECO:0000259" key="9">
    <source>
        <dbReference type="Pfam" id="PF00361"/>
    </source>
</evidence>
<feature type="transmembrane region" description="Helical" evidence="8">
    <location>
        <begin position="349"/>
        <end position="371"/>
    </location>
</feature>
<accession>A0A9W6HHJ6</accession>
<feature type="transmembrane region" description="Helical" evidence="8">
    <location>
        <begin position="230"/>
        <end position="250"/>
    </location>
</feature>
<keyword evidence="6 8" id="KW-0472">Membrane</keyword>
<feature type="transmembrane region" description="Helical" evidence="8">
    <location>
        <begin position="74"/>
        <end position="94"/>
    </location>
</feature>
<reference evidence="10" key="1">
    <citation type="journal article" date="2014" name="Int. J. Syst. Evol. Microbiol.">
        <title>Complete genome sequence of Corynebacterium casei LMG S-19264T (=DSM 44701T), isolated from a smear-ripened cheese.</title>
        <authorList>
            <consortium name="US DOE Joint Genome Institute (JGI-PGF)"/>
            <person name="Walter F."/>
            <person name="Albersmeier A."/>
            <person name="Kalinowski J."/>
            <person name="Ruckert C."/>
        </authorList>
    </citation>
    <scope>NUCLEOTIDE SEQUENCE</scope>
    <source>
        <strain evidence="10">VKM Ac-1447</strain>
    </source>
</reference>
<evidence type="ECO:0000256" key="6">
    <source>
        <dbReference type="ARBA" id="ARBA00023136"/>
    </source>
</evidence>